<gene>
    <name evidence="1" type="ORF">BDD41_0858</name>
</gene>
<evidence type="ECO:0000313" key="1">
    <source>
        <dbReference type="EMBL" id="REF72388.1"/>
    </source>
</evidence>
<accession>A0A3D9XRZ6</accession>
<organism evidence="1 2">
    <name type="scientific">Paracoccus versutus</name>
    <name type="common">Thiobacillus versutus</name>
    <dbReference type="NCBI Taxonomy" id="34007"/>
    <lineage>
        <taxon>Bacteria</taxon>
        <taxon>Pseudomonadati</taxon>
        <taxon>Pseudomonadota</taxon>
        <taxon>Alphaproteobacteria</taxon>
        <taxon>Rhodobacterales</taxon>
        <taxon>Paracoccaceae</taxon>
        <taxon>Paracoccus</taxon>
    </lineage>
</organism>
<name>A0A3D9XRZ6_PARVE</name>
<dbReference type="EMBL" id="QTUJ01000001">
    <property type="protein sequence ID" value="REF72388.1"/>
    <property type="molecule type" value="Genomic_DNA"/>
</dbReference>
<evidence type="ECO:0000313" key="2">
    <source>
        <dbReference type="Proteomes" id="UP000256941"/>
    </source>
</evidence>
<comment type="caution">
    <text evidence="1">The sequence shown here is derived from an EMBL/GenBank/DDBJ whole genome shotgun (WGS) entry which is preliminary data.</text>
</comment>
<proteinExistence type="predicted"/>
<dbReference type="AlphaFoldDB" id="A0A3D9XRZ6"/>
<sequence>MPVAAIAGVGSALIGASSASKAAKAQSRAAEQQMQLQREMYDQTREDLGGYRDAGSTALQALMYEMGLGAAPTVGGTAPQIETVTTPADGGGSILGLLKAVYGGDTGELGLLNALYRGYGGETYGGGTSGGTQYRVGGQTFNTLEDAQAWARANPTGGSAYGGFTATPGYEFRLQSGNESINALAGARGGLNSGATLKALADYNQNIASEEYGNYLNRLAGLTDMGASAASGQAGANNALAQMGSNSLAQKGNAQSAGAIGIGNALQGGLQTGIGLWNYQNNLNNGLKPAGWT</sequence>
<reference evidence="1 2" key="1">
    <citation type="submission" date="2018-08" db="EMBL/GenBank/DDBJ databases">
        <title>Genomic Encyclopedia of Archaeal and Bacterial Type Strains, Phase II (KMG-II): from individual species to whole genera.</title>
        <authorList>
            <person name="Goeker M."/>
        </authorList>
    </citation>
    <scope>NUCLEOTIDE SEQUENCE [LARGE SCALE GENOMIC DNA]</scope>
    <source>
        <strain evidence="1 2">DSM 17099</strain>
    </source>
</reference>
<dbReference type="Proteomes" id="UP000256941">
    <property type="component" value="Unassembled WGS sequence"/>
</dbReference>
<protein>
    <recommendedName>
        <fullName evidence="3">DNA transfer protein p32</fullName>
    </recommendedName>
</protein>
<evidence type="ECO:0008006" key="3">
    <source>
        <dbReference type="Google" id="ProtNLM"/>
    </source>
</evidence>
<dbReference type="RefSeq" id="WP_147304466.1">
    <property type="nucleotide sequence ID" value="NZ_CP038196.1"/>
</dbReference>